<dbReference type="KEGG" id="dord:105996266"/>
<dbReference type="OMA" id="PIDNTQC"/>
<dbReference type="FunCoup" id="A0A1S3GA83">
    <property type="interactions" value="12"/>
</dbReference>
<dbReference type="SMART" id="SM00369">
    <property type="entry name" value="LRR_TYP"/>
    <property type="match status" value="4"/>
</dbReference>
<dbReference type="PANTHER" id="PTHR48051">
    <property type="match status" value="1"/>
</dbReference>
<dbReference type="InParanoid" id="A0A1S3GA83"/>
<dbReference type="OrthoDB" id="660555at2759"/>
<dbReference type="GeneID" id="105996266"/>
<dbReference type="FunFam" id="3.80.10.10:FF:000425">
    <property type="entry name" value="Leucine-rich repeat-containing protein 2"/>
    <property type="match status" value="1"/>
</dbReference>
<dbReference type="PANTHER" id="PTHR48051:SF16">
    <property type="entry name" value="LEUCINE-RICH REPEAT-CONTAINING PROTEIN 2"/>
    <property type="match status" value="1"/>
</dbReference>
<keyword evidence="2" id="KW-0677">Repeat</keyword>
<protein>
    <submittedName>
        <fullName evidence="4">Leucine-rich repeat-containing protein 2</fullName>
    </submittedName>
</protein>
<dbReference type="Pfam" id="PF00560">
    <property type="entry name" value="LRR_1"/>
    <property type="match status" value="1"/>
</dbReference>
<dbReference type="PROSITE" id="PS51450">
    <property type="entry name" value="LRR"/>
    <property type="match status" value="2"/>
</dbReference>
<accession>A0A1S3GA83</accession>
<dbReference type="Proteomes" id="UP000081671">
    <property type="component" value="Unplaced"/>
</dbReference>
<dbReference type="InterPro" id="IPR050216">
    <property type="entry name" value="LRR_domain-containing"/>
</dbReference>
<keyword evidence="3" id="KW-1185">Reference proteome</keyword>
<dbReference type="CTD" id="79442"/>
<dbReference type="SMART" id="SM00364">
    <property type="entry name" value="LRR_BAC"/>
    <property type="match status" value="3"/>
</dbReference>
<dbReference type="Gene3D" id="3.80.10.10">
    <property type="entry name" value="Ribonuclease Inhibitor"/>
    <property type="match status" value="2"/>
</dbReference>
<evidence type="ECO:0000256" key="2">
    <source>
        <dbReference type="ARBA" id="ARBA00022737"/>
    </source>
</evidence>
<dbReference type="Pfam" id="PF12799">
    <property type="entry name" value="LRR_4"/>
    <property type="match status" value="1"/>
</dbReference>
<organism evidence="3 4">
    <name type="scientific">Dipodomys ordii</name>
    <name type="common">Ord's kangaroo rat</name>
    <dbReference type="NCBI Taxonomy" id="10020"/>
    <lineage>
        <taxon>Eukaryota</taxon>
        <taxon>Metazoa</taxon>
        <taxon>Chordata</taxon>
        <taxon>Craniata</taxon>
        <taxon>Vertebrata</taxon>
        <taxon>Euteleostomi</taxon>
        <taxon>Mammalia</taxon>
        <taxon>Eutheria</taxon>
        <taxon>Euarchontoglires</taxon>
        <taxon>Glires</taxon>
        <taxon>Rodentia</taxon>
        <taxon>Castorimorpha</taxon>
        <taxon>Heteromyidae</taxon>
        <taxon>Dipodomyinae</taxon>
        <taxon>Dipodomys</taxon>
    </lineage>
</organism>
<dbReference type="AlphaFoldDB" id="A0A1S3GA83"/>
<dbReference type="InterPro" id="IPR001611">
    <property type="entry name" value="Leu-rich_rpt"/>
</dbReference>
<dbReference type="InterPro" id="IPR003591">
    <property type="entry name" value="Leu-rich_rpt_typical-subtyp"/>
</dbReference>
<reference evidence="4" key="1">
    <citation type="submission" date="2025-08" db="UniProtKB">
        <authorList>
            <consortium name="RefSeq"/>
        </authorList>
    </citation>
    <scope>IDENTIFICATION</scope>
    <source>
        <tissue evidence="4">Kidney</tissue>
    </source>
</reference>
<name>A0A1S3GA83_DIPOR</name>
<gene>
    <name evidence="4" type="primary">Lrrc2</name>
</gene>
<dbReference type="GO" id="GO:0005737">
    <property type="term" value="C:cytoplasm"/>
    <property type="evidence" value="ECO:0007669"/>
    <property type="project" value="TreeGrafter"/>
</dbReference>
<keyword evidence="1" id="KW-0433">Leucine-rich repeat</keyword>
<dbReference type="STRING" id="10020.ENSDORP00000022164"/>
<dbReference type="InterPro" id="IPR032675">
    <property type="entry name" value="LRR_dom_sf"/>
</dbReference>
<evidence type="ECO:0000313" key="4">
    <source>
        <dbReference type="RefSeq" id="XP_012885738.1"/>
    </source>
</evidence>
<evidence type="ECO:0000256" key="1">
    <source>
        <dbReference type="ARBA" id="ARBA00022614"/>
    </source>
</evidence>
<dbReference type="SUPFAM" id="SSF52058">
    <property type="entry name" value="L domain-like"/>
    <property type="match status" value="1"/>
</dbReference>
<dbReference type="InterPro" id="IPR025875">
    <property type="entry name" value="Leu-rich_rpt_4"/>
</dbReference>
<dbReference type="RefSeq" id="XP_012885738.1">
    <property type="nucleotide sequence ID" value="XM_013030284.1"/>
</dbReference>
<sequence length="371" mass="43190">MGHKVVTFDISVVRSLWETRVKKHKAWQKKEAERLEKSALEKIKEEWNFVAECRKKGIPQSQYCKNGIIDTSMRLLEKMEKNSLTRQRTFTKARDKQSSPFVFELSGEHWKELPDFLKEQTHLEEWHIHSTLIQVIPTYIELFQAMRILDLPKNHILHLPAEIGRLKNLKELNVSFNHLKSIPPELGDCEKLERLDCSGNLDLIELPFELSNLKQLTFVDLSDNKFSSVPVCVLRMSSLQWLDISSNSLSDLPQDIDRLEELHSFLLYKNKLTYLPHALLNLKKLALLVVSGDHLVEFPTALCDSSTPLKFISLMDNPIDKTQCQDGSKIMESERDRQHFDKEVMRAYIEDLRERESVPSYTTKVSFSLQL</sequence>
<evidence type="ECO:0000313" key="3">
    <source>
        <dbReference type="Proteomes" id="UP000081671"/>
    </source>
</evidence>
<proteinExistence type="predicted"/>